<dbReference type="STRING" id="4533.J3M312"/>
<dbReference type="GO" id="GO:0015616">
    <property type="term" value="F:DNA translocase activity"/>
    <property type="evidence" value="ECO:0007669"/>
    <property type="project" value="TreeGrafter"/>
</dbReference>
<organism evidence="2">
    <name type="scientific">Oryza brachyantha</name>
    <name type="common">malo sina</name>
    <dbReference type="NCBI Taxonomy" id="4533"/>
    <lineage>
        <taxon>Eukaryota</taxon>
        <taxon>Viridiplantae</taxon>
        <taxon>Streptophyta</taxon>
        <taxon>Embryophyta</taxon>
        <taxon>Tracheophyta</taxon>
        <taxon>Spermatophyta</taxon>
        <taxon>Magnoliopsida</taxon>
        <taxon>Liliopsida</taxon>
        <taxon>Poales</taxon>
        <taxon>Poaceae</taxon>
        <taxon>BOP clade</taxon>
        <taxon>Oryzoideae</taxon>
        <taxon>Oryzeae</taxon>
        <taxon>Oryzinae</taxon>
        <taxon>Oryza</taxon>
    </lineage>
</organism>
<accession>J3M312</accession>
<feature type="domain" description="Helicase ATP-binding" evidence="1">
    <location>
        <begin position="1"/>
        <end position="73"/>
    </location>
</feature>
<dbReference type="Gene3D" id="3.40.50.10810">
    <property type="entry name" value="Tandem AAA-ATPase domain"/>
    <property type="match status" value="1"/>
</dbReference>
<evidence type="ECO:0000259" key="1">
    <source>
        <dbReference type="PROSITE" id="PS51192"/>
    </source>
</evidence>
<dbReference type="eggNOG" id="KOG0387">
    <property type="taxonomic scope" value="Eukaryota"/>
</dbReference>
<dbReference type="SUPFAM" id="SSF52540">
    <property type="entry name" value="P-loop containing nucleoside triphosphate hydrolases"/>
    <property type="match status" value="1"/>
</dbReference>
<dbReference type="PROSITE" id="PS51192">
    <property type="entry name" value="HELICASE_ATP_BIND_1"/>
    <property type="match status" value="1"/>
</dbReference>
<dbReference type="InterPro" id="IPR038718">
    <property type="entry name" value="SNF2-like_sf"/>
</dbReference>
<protein>
    <recommendedName>
        <fullName evidence="1">Helicase ATP-binding domain-containing protein</fullName>
    </recommendedName>
</protein>
<keyword evidence="3" id="KW-1185">Reference proteome</keyword>
<dbReference type="InterPro" id="IPR050496">
    <property type="entry name" value="SNF2_RAD54_helicase_repair"/>
</dbReference>
<dbReference type="GO" id="GO:0005524">
    <property type="term" value="F:ATP binding"/>
    <property type="evidence" value="ECO:0007669"/>
    <property type="project" value="InterPro"/>
</dbReference>
<evidence type="ECO:0000313" key="2">
    <source>
        <dbReference type="EnsemblPlants" id="OB04G37870.1"/>
    </source>
</evidence>
<dbReference type="EnsemblPlants" id="OB04G37870.1">
    <property type="protein sequence ID" value="OB04G37870.1"/>
    <property type="gene ID" value="OB04G37870"/>
</dbReference>
<reference evidence="2" key="1">
    <citation type="journal article" date="2013" name="Nat. Commun.">
        <title>Whole-genome sequencing of Oryza brachyantha reveals mechanisms underlying Oryza genome evolution.</title>
        <authorList>
            <person name="Chen J."/>
            <person name="Huang Q."/>
            <person name="Gao D."/>
            <person name="Wang J."/>
            <person name="Lang Y."/>
            <person name="Liu T."/>
            <person name="Li B."/>
            <person name="Bai Z."/>
            <person name="Luis Goicoechea J."/>
            <person name="Liang C."/>
            <person name="Chen C."/>
            <person name="Zhang W."/>
            <person name="Sun S."/>
            <person name="Liao Y."/>
            <person name="Zhang X."/>
            <person name="Yang L."/>
            <person name="Song C."/>
            <person name="Wang M."/>
            <person name="Shi J."/>
            <person name="Liu G."/>
            <person name="Liu J."/>
            <person name="Zhou H."/>
            <person name="Zhou W."/>
            <person name="Yu Q."/>
            <person name="An N."/>
            <person name="Chen Y."/>
            <person name="Cai Q."/>
            <person name="Wang B."/>
            <person name="Liu B."/>
            <person name="Min J."/>
            <person name="Huang Y."/>
            <person name="Wu H."/>
            <person name="Li Z."/>
            <person name="Zhang Y."/>
            <person name="Yin Y."/>
            <person name="Song W."/>
            <person name="Jiang J."/>
            <person name="Jackson S.A."/>
            <person name="Wing R.A."/>
            <person name="Wang J."/>
            <person name="Chen M."/>
        </authorList>
    </citation>
    <scope>NUCLEOTIDE SEQUENCE [LARGE SCALE GENOMIC DNA]</scope>
    <source>
        <strain evidence="2">cv. IRGC 101232</strain>
    </source>
</reference>
<dbReference type="HOGENOM" id="CLU_2137348_0_0_1"/>
<proteinExistence type="predicted"/>
<dbReference type="Pfam" id="PF00176">
    <property type="entry name" value="SNF2-rel_dom"/>
    <property type="match status" value="1"/>
</dbReference>
<reference evidence="2" key="2">
    <citation type="submission" date="2013-04" db="UniProtKB">
        <authorList>
            <consortium name="EnsemblPlants"/>
        </authorList>
    </citation>
    <scope>IDENTIFICATION</scope>
</reference>
<dbReference type="OMA" id="VELYTIF"/>
<dbReference type="Gramene" id="OB04G37870.1">
    <property type="protein sequence ID" value="OB04G37870.1"/>
    <property type="gene ID" value="OB04G37870"/>
</dbReference>
<dbReference type="PANTHER" id="PTHR45629">
    <property type="entry name" value="SNF2/RAD54 FAMILY MEMBER"/>
    <property type="match status" value="1"/>
</dbReference>
<dbReference type="InterPro" id="IPR000330">
    <property type="entry name" value="SNF2_N"/>
</dbReference>
<dbReference type="PANTHER" id="PTHR45629:SF11">
    <property type="entry name" value="OS01G0636700 PROTEIN"/>
    <property type="match status" value="1"/>
</dbReference>
<dbReference type="Proteomes" id="UP000006038">
    <property type="component" value="Chromosome 4"/>
</dbReference>
<name>J3M312_ORYBR</name>
<sequence length="113" mass="12974">MLIRGDGYNVNNVEATFWDYVILDEGHIVKNPKTQRAQSLFQIPSAHRIVVTGTPIQNNLKDLWALFYFCCPDVLGDKNVFELRYEKPILRGNDNYATDQEKQVASDAAKELR</sequence>
<evidence type="ECO:0000313" key="3">
    <source>
        <dbReference type="Proteomes" id="UP000006038"/>
    </source>
</evidence>
<dbReference type="InterPro" id="IPR014001">
    <property type="entry name" value="Helicase_ATP-bd"/>
</dbReference>
<dbReference type="InterPro" id="IPR027417">
    <property type="entry name" value="P-loop_NTPase"/>
</dbReference>
<dbReference type="AlphaFoldDB" id="J3M312"/>